<feature type="signal peptide" evidence="7">
    <location>
        <begin position="1"/>
        <end position="34"/>
    </location>
</feature>
<dbReference type="InterPro" id="IPR025256">
    <property type="entry name" value="TM7S3/TM198-like_dom"/>
</dbReference>
<feature type="compositionally biased region" description="Low complexity" evidence="5">
    <location>
        <begin position="39"/>
        <end position="57"/>
    </location>
</feature>
<organism evidence="9 10">
    <name type="scientific">Filobasidium floriforme</name>
    <dbReference type="NCBI Taxonomy" id="5210"/>
    <lineage>
        <taxon>Eukaryota</taxon>
        <taxon>Fungi</taxon>
        <taxon>Dikarya</taxon>
        <taxon>Basidiomycota</taxon>
        <taxon>Agaricomycotina</taxon>
        <taxon>Tremellomycetes</taxon>
        <taxon>Filobasidiales</taxon>
        <taxon>Filobasidiaceae</taxon>
        <taxon>Filobasidium</taxon>
    </lineage>
</organism>
<keyword evidence="10" id="KW-1185">Reference proteome</keyword>
<dbReference type="EMBL" id="JABELV010000046">
    <property type="protein sequence ID" value="KAG7558307.1"/>
    <property type="molecule type" value="Genomic_DNA"/>
</dbReference>
<dbReference type="PANTHER" id="PTHR39469">
    <property type="entry name" value="CHROMOSOME 1, WHOLE GENOME SHOTGUN SEQUENCE"/>
    <property type="match status" value="1"/>
</dbReference>
<feature type="transmembrane region" description="Helical" evidence="6">
    <location>
        <begin position="280"/>
        <end position="300"/>
    </location>
</feature>
<evidence type="ECO:0000256" key="4">
    <source>
        <dbReference type="ARBA" id="ARBA00023136"/>
    </source>
</evidence>
<keyword evidence="3 6" id="KW-1133">Transmembrane helix</keyword>
<evidence type="ECO:0000256" key="2">
    <source>
        <dbReference type="ARBA" id="ARBA00022692"/>
    </source>
</evidence>
<feature type="compositionally biased region" description="Polar residues" evidence="5">
    <location>
        <begin position="58"/>
        <end position="71"/>
    </location>
</feature>
<evidence type="ECO:0000256" key="3">
    <source>
        <dbReference type="ARBA" id="ARBA00022989"/>
    </source>
</evidence>
<name>A0A8K0JM23_9TREE</name>
<sequence length="929" mass="100979">MSSPSSSRTTLLSTPIFRLVLLFLSISLISFTSAQETTQTATPSITTTNNATSTRTQSGASPSQTLSNNGTVTIDPSTNLTTIVSANNTYKYPIGTQIFSNFTVLFPNTTLLYPNGTYASLNGTQYALNGTVTYDPSAVEEVWNGTQEWLPFKIKIDAAYGVAGGFLILTGIPLAVLGGKNRWSSMAVVSGYSFLLFTLVIVLRFGVSPGIKSTPTPNPPSTMLRGLYTLACIIASLIGAGVGVFFYNQTKYLVPAMGGFAFAWFIEACKSSGATGDSIVGRWGLIIGFTVAFFIAGLITTFNYHLILISTAFIGATAFTLGIDCFTRAGLKEFYIYNLGFRSGLFPKLWVQPEGEVGRWVFPLATIMQVELGVLIAVFLIGTAIQYRVLGMLQIKLEQIKHEDAERKEAEEEARAAARFKEHDTELGEWESKYGKTKGLNGDVPLVTLGKNGPSSSMHSLVRPYTNAESEGMRDPGSMEMMAQSHSQSDTRSLGGQSVGRLPVMGLGGSISGGDDGRMHSPGLSTADMSPEERERIRLLDEISEVKKSIEVLRSTTPTSVDMLSTAGSMTAGGATATGTRSRTQSGMSLGGASFASGLGAGATGSLGRTAQPSPINVVTPTAAELAQAKKDKEWNDYLAERKLFTPPAGISPPIETSFPHRARQAEQFGRLSKLPDSVAQAMDRRERTVSAYELGVNEIDREDIPQPRSAGLPLGVRHSVQDLRQPELTHQRQSTEPSSRESTYQHNRLSSAPLVTGHAYSTNRAKELVEPTNRPAAERTVTHEELTARHRAKLSQLQKPVSESMQEEIRLAEAKAKYEKQKEAERKMMAKKEAERNNQHRPAVGKPERAAGMPDPNRVPRESAVDRAAQWRQSVAAENMQRPVLDTAPEPTSRSRRDNPRASATIDRNSTMEPINRRQSRGPNQYIN</sequence>
<keyword evidence="4 6" id="KW-0472">Membrane</keyword>
<evidence type="ECO:0000256" key="7">
    <source>
        <dbReference type="SAM" id="SignalP"/>
    </source>
</evidence>
<feature type="compositionally biased region" description="Basic and acidic residues" evidence="5">
    <location>
        <begin position="822"/>
        <end position="839"/>
    </location>
</feature>
<reference evidence="9" key="1">
    <citation type="submission" date="2020-04" db="EMBL/GenBank/DDBJ databases">
        <title>Analysis of mating type loci in Filobasidium floriforme.</title>
        <authorList>
            <person name="Nowrousian M."/>
        </authorList>
    </citation>
    <scope>NUCLEOTIDE SEQUENCE</scope>
    <source>
        <strain evidence="9">CBS 6242</strain>
    </source>
</reference>
<keyword evidence="7" id="KW-0732">Signal</keyword>
<feature type="domain" description="TM7S3/TM198-like" evidence="8">
    <location>
        <begin position="165"/>
        <end position="387"/>
    </location>
</feature>
<feature type="transmembrane region" description="Helical" evidence="6">
    <location>
        <begin position="189"/>
        <end position="207"/>
    </location>
</feature>
<feature type="region of interest" description="Disordered" evidence="5">
    <location>
        <begin position="822"/>
        <end position="929"/>
    </location>
</feature>
<dbReference type="Pfam" id="PF13886">
    <property type="entry name" value="TM7S3_TM198"/>
    <property type="match status" value="1"/>
</dbReference>
<feature type="transmembrane region" description="Helical" evidence="6">
    <location>
        <begin position="227"/>
        <end position="247"/>
    </location>
</feature>
<feature type="compositionally biased region" description="Polar residues" evidence="5">
    <location>
        <begin position="732"/>
        <end position="751"/>
    </location>
</feature>
<dbReference type="GO" id="GO:0016020">
    <property type="term" value="C:membrane"/>
    <property type="evidence" value="ECO:0007669"/>
    <property type="project" value="UniProtKB-SubCell"/>
</dbReference>
<accession>A0A8K0JM23</accession>
<feature type="compositionally biased region" description="Low complexity" evidence="5">
    <location>
        <begin position="565"/>
        <end position="587"/>
    </location>
</feature>
<feature type="region of interest" description="Disordered" evidence="5">
    <location>
        <begin position="723"/>
        <end position="754"/>
    </location>
</feature>
<evidence type="ECO:0000256" key="6">
    <source>
        <dbReference type="SAM" id="Phobius"/>
    </source>
</evidence>
<keyword evidence="2 6" id="KW-0812">Transmembrane</keyword>
<evidence type="ECO:0000259" key="8">
    <source>
        <dbReference type="Pfam" id="PF13886"/>
    </source>
</evidence>
<comment type="caution">
    <text evidence="9">The sequence shown here is derived from an EMBL/GenBank/DDBJ whole genome shotgun (WGS) entry which is preliminary data.</text>
</comment>
<feature type="chain" id="PRO_5035462570" description="TM7S3/TM198-like domain-containing protein" evidence="7">
    <location>
        <begin position="35"/>
        <end position="929"/>
    </location>
</feature>
<evidence type="ECO:0000313" key="9">
    <source>
        <dbReference type="EMBL" id="KAG7558307.1"/>
    </source>
</evidence>
<feature type="region of interest" description="Disordered" evidence="5">
    <location>
        <begin position="39"/>
        <end position="71"/>
    </location>
</feature>
<dbReference type="AlphaFoldDB" id="A0A8K0JM23"/>
<feature type="transmembrane region" description="Helical" evidence="6">
    <location>
        <begin position="306"/>
        <end position="327"/>
    </location>
</feature>
<dbReference type="PANTHER" id="PTHR39469:SF1">
    <property type="entry name" value="DUF4203 DOMAIN-CONTAINING PROTEIN"/>
    <property type="match status" value="1"/>
</dbReference>
<proteinExistence type="predicted"/>
<evidence type="ECO:0000313" key="10">
    <source>
        <dbReference type="Proteomes" id="UP000812966"/>
    </source>
</evidence>
<dbReference type="Proteomes" id="UP000812966">
    <property type="component" value="Unassembled WGS sequence"/>
</dbReference>
<feature type="transmembrane region" description="Helical" evidence="6">
    <location>
        <begin position="158"/>
        <end position="177"/>
    </location>
</feature>
<gene>
    <name evidence="9" type="ORF">FFLO_02777</name>
</gene>
<protein>
    <recommendedName>
        <fullName evidence="8">TM7S3/TM198-like domain-containing protein</fullName>
    </recommendedName>
</protein>
<evidence type="ECO:0000256" key="5">
    <source>
        <dbReference type="SAM" id="MobiDB-lite"/>
    </source>
</evidence>
<comment type="subcellular location">
    <subcellularLocation>
        <location evidence="1">Membrane</location>
        <topology evidence="1">Multi-pass membrane protein</topology>
    </subcellularLocation>
</comment>
<evidence type="ECO:0000256" key="1">
    <source>
        <dbReference type="ARBA" id="ARBA00004141"/>
    </source>
</evidence>
<feature type="region of interest" description="Disordered" evidence="5">
    <location>
        <begin position="563"/>
        <end position="587"/>
    </location>
</feature>